<dbReference type="KEGG" id="cps:CPS_1688"/>
<dbReference type="Pfam" id="PF08327">
    <property type="entry name" value="AHSA1"/>
    <property type="match status" value="1"/>
</dbReference>
<dbReference type="Gene3D" id="3.30.530.20">
    <property type="match status" value="1"/>
</dbReference>
<evidence type="ECO:0000256" key="1">
    <source>
        <dbReference type="ARBA" id="ARBA00006817"/>
    </source>
</evidence>
<comment type="similarity">
    <text evidence="1">Belongs to the AHA1 family.</text>
</comment>
<reference evidence="3" key="1">
    <citation type="journal article" date="2005" name="Proc. Natl. Acad. Sci. U.S.A.">
        <title>The psychrophilic lifestyle as revealed by the genome sequence of Colwellia psychrerythraea 34H through genomic and proteomic analyses.</title>
        <authorList>
            <person name="Methe B.A."/>
            <person name="Nelson K.E."/>
            <person name="Deming J.W."/>
            <person name="Momen B."/>
            <person name="Melamud E."/>
            <person name="Zhang X."/>
            <person name="Moult J."/>
            <person name="Madupu R."/>
            <person name="Nelson W.C."/>
            <person name="Dodson R.J."/>
            <person name="Brinkac L.M."/>
            <person name="Daugherty S.C."/>
            <person name="Durkin A.S."/>
            <person name="DeBoy R.T."/>
            <person name="Kolonay J.F."/>
            <person name="Sullivan S.A."/>
            <person name="Zhou L."/>
            <person name="Davidsen T.M."/>
            <person name="Wu M."/>
            <person name="Huston A.L."/>
            <person name="Lewis M."/>
            <person name="Weaver B."/>
            <person name="Weidman J.F."/>
            <person name="Khouri H."/>
            <person name="Utterback T.R."/>
            <person name="Feldblyum T.V."/>
            <person name="Fraser C.M."/>
        </authorList>
    </citation>
    <scope>NUCLEOTIDE SEQUENCE [LARGE SCALE GENOMIC DNA]</scope>
    <source>
        <strain evidence="3">34H</strain>
    </source>
</reference>
<protein>
    <submittedName>
        <fullName evidence="3">Aha1 domain protein</fullName>
    </submittedName>
</protein>
<dbReference type="InterPro" id="IPR023393">
    <property type="entry name" value="START-like_dom_sf"/>
</dbReference>
<dbReference type="SUPFAM" id="SSF55961">
    <property type="entry name" value="Bet v1-like"/>
    <property type="match status" value="1"/>
</dbReference>
<dbReference type="SMR" id="Q484T9"/>
<dbReference type="RefSeq" id="WP_011042520.1">
    <property type="nucleotide sequence ID" value="NC_003910.7"/>
</dbReference>
<evidence type="ECO:0007829" key="5">
    <source>
        <dbReference type="PDB" id="2M89"/>
    </source>
</evidence>
<gene>
    <name evidence="3" type="ordered locus">CPS_1688</name>
</gene>
<dbReference type="PDBsum" id="2M89"/>
<evidence type="ECO:0000313" key="4">
    <source>
        <dbReference type="Proteomes" id="UP000000547"/>
    </source>
</evidence>
<proteinExistence type="evidence at protein level"/>
<dbReference type="InterPro" id="IPR013538">
    <property type="entry name" value="ASHA1/2-like_C"/>
</dbReference>
<dbReference type="EvolutionaryTrace" id="Q484T9"/>
<dbReference type="PDB" id="2M89">
    <property type="method" value="Other"/>
    <property type="chains" value="A/B=1-146"/>
</dbReference>
<sequence length="146" mass="16482">MVNINHRIGIKASPEKIYQALTTDDGLKKWWTNDISGAGVVGSTIKFRFNGGGPDFKVTKLIPNKTVCWQHAGNMPESWMGTEISFQLETVENQTFVRFTHSNWHETTDFMAHCNTKWAVFLLSLKDALEIGKGTPFPNDIQIDHS</sequence>
<evidence type="ECO:0000259" key="2">
    <source>
        <dbReference type="Pfam" id="PF08327"/>
    </source>
</evidence>
<dbReference type="STRING" id="167879.CPS_1688"/>
<feature type="domain" description="Activator of Hsp90 ATPase homologue 1/2-like C-terminal" evidence="2">
    <location>
        <begin position="11"/>
        <end position="130"/>
    </location>
</feature>
<dbReference type="EMBL" id="CP000083">
    <property type="protein sequence ID" value="AAZ25891.1"/>
    <property type="molecule type" value="Genomic_DNA"/>
</dbReference>
<keyword evidence="5" id="KW-0002">3D-structure</keyword>
<name>Q484T9_COLP3</name>
<evidence type="ECO:0000313" key="3">
    <source>
        <dbReference type="EMBL" id="AAZ25891.1"/>
    </source>
</evidence>
<organism evidence="3 4">
    <name type="scientific">Colwellia psychrerythraea (strain 34H / ATCC BAA-681)</name>
    <name type="common">Vibrio psychroerythus</name>
    <dbReference type="NCBI Taxonomy" id="167879"/>
    <lineage>
        <taxon>Bacteria</taxon>
        <taxon>Pseudomonadati</taxon>
        <taxon>Pseudomonadota</taxon>
        <taxon>Gammaproteobacteria</taxon>
        <taxon>Alteromonadales</taxon>
        <taxon>Colwelliaceae</taxon>
        <taxon>Colwellia</taxon>
    </lineage>
</organism>
<dbReference type="AlphaFoldDB" id="Q484T9"/>
<dbReference type="HOGENOM" id="CLU_137245_0_0_6"/>
<reference evidence="5" key="2">
    <citation type="journal article" date="2015" name="Proteins">
        <title>A hybrid NMR/SAXS-based approach for discriminating oligomeric protein interfaces using Rosetta.</title>
        <authorList>
            <person name="Rossi P."/>
            <person name="Shi L."/>
            <person name="Liu G."/>
            <person name="Barbieri C.M."/>
            <person name="Lee H.W."/>
            <person name="Grant T.D."/>
            <person name="Luft J.R."/>
            <person name="Xiao R."/>
            <person name="Acton T.B."/>
            <person name="Snell E.H."/>
            <person name="Montelione G.T."/>
            <person name="Baker D."/>
            <person name="Lange O.F."/>
            <person name="Sgourakis N.G."/>
        </authorList>
    </citation>
    <scope>STRUCTURE BY NMR</scope>
</reference>
<dbReference type="CDD" id="cd07814">
    <property type="entry name" value="SRPBCC_CalC_Aha1-like"/>
    <property type="match status" value="1"/>
</dbReference>
<accession>Q484T9</accession>
<dbReference type="Proteomes" id="UP000000547">
    <property type="component" value="Chromosome"/>
</dbReference>